<gene>
    <name evidence="9" type="ORF">KFE25_013712</name>
</gene>
<reference evidence="9" key="1">
    <citation type="submission" date="2021-05" db="EMBL/GenBank/DDBJ databases">
        <title>The genome of the haptophyte Pavlova lutheri (Diacronema luteri, Pavlovales) - a model for lipid biosynthesis in eukaryotic algae.</title>
        <authorList>
            <person name="Hulatt C.J."/>
            <person name="Posewitz M.C."/>
        </authorList>
    </citation>
    <scope>NUCLEOTIDE SEQUENCE</scope>
    <source>
        <strain evidence="9">NIVA-4/92</strain>
    </source>
</reference>
<protein>
    <submittedName>
        <fullName evidence="9">Uncharacterized protein</fullName>
    </submittedName>
</protein>
<dbReference type="GO" id="GO:0016020">
    <property type="term" value="C:membrane"/>
    <property type="evidence" value="ECO:0007669"/>
    <property type="project" value="UniProtKB-SubCell"/>
</dbReference>
<keyword evidence="10" id="KW-1185">Reference proteome</keyword>
<feature type="repeat" description="Solcar" evidence="6">
    <location>
        <begin position="95"/>
        <end position="178"/>
    </location>
</feature>
<name>A0A8J5XQT6_DIALT</name>
<sequence length="270" mass="28661">MAPRDGDSRPVVGTHVLRLVNGAAAGAVSKTVVSPLERIRLVSQTTGPGLSSMATIRQVLHTEGWIGMWRGNGLSVARAASSKAILFSTQDAFRVYLGNDFIAGSFAGVVATLLTYPLDLLRTRAAGGIGQESVTAVTQRVVREGGAIALYRGVSATMLGAVAFEGTRFGSFGWLQGRTPDHWLMPALNGTLASLCAGVLLYPNDTIRRRIQYASEPITYLHAMRALVREGGIARLYRGGTLYAIKSVPSAAAQFGVYHGLKRLTGDASK</sequence>
<feature type="repeat" description="Solcar" evidence="6">
    <location>
        <begin position="181"/>
        <end position="264"/>
    </location>
</feature>
<evidence type="ECO:0000313" key="10">
    <source>
        <dbReference type="Proteomes" id="UP000751190"/>
    </source>
</evidence>
<dbReference type="InterPro" id="IPR023395">
    <property type="entry name" value="MCP_dom_sf"/>
</dbReference>
<evidence type="ECO:0000256" key="5">
    <source>
        <dbReference type="ARBA" id="ARBA00023136"/>
    </source>
</evidence>
<evidence type="ECO:0000256" key="2">
    <source>
        <dbReference type="ARBA" id="ARBA00022448"/>
    </source>
</evidence>
<keyword evidence="3 6" id="KW-0812">Transmembrane</keyword>
<feature type="repeat" description="Solcar" evidence="6">
    <location>
        <begin position="13"/>
        <end position="94"/>
    </location>
</feature>
<comment type="subcellular location">
    <subcellularLocation>
        <location evidence="1">Membrane</location>
        <topology evidence="1">Multi-pass membrane protein</topology>
    </subcellularLocation>
</comment>
<dbReference type="Proteomes" id="UP000751190">
    <property type="component" value="Unassembled WGS sequence"/>
</dbReference>
<evidence type="ECO:0000256" key="7">
    <source>
        <dbReference type="RuleBase" id="RU000488"/>
    </source>
</evidence>
<keyword evidence="8" id="KW-1133">Transmembrane helix</keyword>
<comment type="similarity">
    <text evidence="7">Belongs to the mitochondrial carrier (TC 2.A.29) family.</text>
</comment>
<dbReference type="InterPro" id="IPR002067">
    <property type="entry name" value="MCP"/>
</dbReference>
<keyword evidence="5 6" id="KW-0472">Membrane</keyword>
<organism evidence="9 10">
    <name type="scientific">Diacronema lutheri</name>
    <name type="common">Unicellular marine alga</name>
    <name type="synonym">Monochrysis lutheri</name>
    <dbReference type="NCBI Taxonomy" id="2081491"/>
    <lineage>
        <taxon>Eukaryota</taxon>
        <taxon>Haptista</taxon>
        <taxon>Haptophyta</taxon>
        <taxon>Pavlovophyceae</taxon>
        <taxon>Pavlovales</taxon>
        <taxon>Pavlovaceae</taxon>
        <taxon>Diacronema</taxon>
    </lineage>
</organism>
<dbReference type="AlphaFoldDB" id="A0A8J5XQT6"/>
<keyword evidence="4" id="KW-0677">Repeat</keyword>
<dbReference type="PRINTS" id="PR00926">
    <property type="entry name" value="MITOCARRIER"/>
</dbReference>
<comment type="caution">
    <text evidence="9">The sequence shown here is derived from an EMBL/GenBank/DDBJ whole genome shotgun (WGS) entry which is preliminary data.</text>
</comment>
<proteinExistence type="inferred from homology"/>
<accession>A0A8J5XQT6</accession>
<dbReference type="InterPro" id="IPR018108">
    <property type="entry name" value="MCP_transmembrane"/>
</dbReference>
<evidence type="ECO:0000256" key="8">
    <source>
        <dbReference type="SAM" id="Phobius"/>
    </source>
</evidence>
<evidence type="ECO:0000256" key="3">
    <source>
        <dbReference type="ARBA" id="ARBA00022692"/>
    </source>
</evidence>
<dbReference type="OrthoDB" id="270584at2759"/>
<feature type="transmembrane region" description="Helical" evidence="8">
    <location>
        <begin position="183"/>
        <end position="202"/>
    </location>
</feature>
<dbReference type="Pfam" id="PF00153">
    <property type="entry name" value="Mito_carr"/>
    <property type="match status" value="2"/>
</dbReference>
<dbReference type="PROSITE" id="PS50920">
    <property type="entry name" value="SOLCAR"/>
    <property type="match status" value="3"/>
</dbReference>
<dbReference type="OMA" id="QSFMCVG"/>
<dbReference type="EMBL" id="JAGTXO010000004">
    <property type="protein sequence ID" value="KAG8468629.1"/>
    <property type="molecule type" value="Genomic_DNA"/>
</dbReference>
<dbReference type="SUPFAM" id="SSF103506">
    <property type="entry name" value="Mitochondrial carrier"/>
    <property type="match status" value="1"/>
</dbReference>
<evidence type="ECO:0000256" key="1">
    <source>
        <dbReference type="ARBA" id="ARBA00004141"/>
    </source>
</evidence>
<evidence type="ECO:0000256" key="4">
    <source>
        <dbReference type="ARBA" id="ARBA00022737"/>
    </source>
</evidence>
<keyword evidence="2 7" id="KW-0813">Transport</keyword>
<evidence type="ECO:0000256" key="6">
    <source>
        <dbReference type="PROSITE-ProRule" id="PRU00282"/>
    </source>
</evidence>
<dbReference type="PANTHER" id="PTHR24089">
    <property type="entry name" value="SOLUTE CARRIER FAMILY 25"/>
    <property type="match status" value="1"/>
</dbReference>
<dbReference type="GO" id="GO:0055085">
    <property type="term" value="P:transmembrane transport"/>
    <property type="evidence" value="ECO:0007669"/>
    <property type="project" value="InterPro"/>
</dbReference>
<evidence type="ECO:0000313" key="9">
    <source>
        <dbReference type="EMBL" id="KAG8468629.1"/>
    </source>
</evidence>
<dbReference type="Gene3D" id="1.50.40.10">
    <property type="entry name" value="Mitochondrial carrier domain"/>
    <property type="match status" value="1"/>
</dbReference>